<name>A0A3B1E8T4_9ZZZZ</name>
<dbReference type="Pfam" id="PF07589">
    <property type="entry name" value="PEP-CTERM"/>
    <property type="match status" value="1"/>
</dbReference>
<feature type="transmembrane region" description="Helical" evidence="1">
    <location>
        <begin position="57"/>
        <end position="79"/>
    </location>
</feature>
<organism evidence="3">
    <name type="scientific">hydrothermal vent metagenome</name>
    <dbReference type="NCBI Taxonomy" id="652676"/>
    <lineage>
        <taxon>unclassified sequences</taxon>
        <taxon>metagenomes</taxon>
        <taxon>ecological metagenomes</taxon>
    </lineage>
</organism>
<evidence type="ECO:0000313" key="3">
    <source>
        <dbReference type="EMBL" id="VAX41997.1"/>
    </source>
</evidence>
<proteinExistence type="predicted"/>
<keyword evidence="1" id="KW-0472">Membrane</keyword>
<keyword evidence="1" id="KW-1133">Transmembrane helix</keyword>
<dbReference type="NCBIfam" id="TIGR02595">
    <property type="entry name" value="PEP_CTERM"/>
    <property type="match status" value="1"/>
</dbReference>
<gene>
    <name evidence="3" type="ORF">MNBD_PLANCTO03-2448</name>
</gene>
<feature type="domain" description="Ice-binding protein C-terminal" evidence="2">
    <location>
        <begin position="63"/>
        <end position="84"/>
    </location>
</feature>
<dbReference type="EMBL" id="UOGK01000625">
    <property type="protein sequence ID" value="VAX41997.1"/>
    <property type="molecule type" value="Genomic_DNA"/>
</dbReference>
<dbReference type="AlphaFoldDB" id="A0A3B1E8T4"/>
<evidence type="ECO:0000259" key="2">
    <source>
        <dbReference type="Pfam" id="PF07589"/>
    </source>
</evidence>
<protein>
    <recommendedName>
        <fullName evidence="2">Ice-binding protein C-terminal domain-containing protein</fullName>
    </recommendedName>
</protein>
<reference evidence="3" key="1">
    <citation type="submission" date="2018-06" db="EMBL/GenBank/DDBJ databases">
        <authorList>
            <person name="Zhirakovskaya E."/>
        </authorList>
    </citation>
    <scope>NUCLEOTIDE SEQUENCE</scope>
</reference>
<sequence>MALSVIGNGGGRAFVQTTSGANSVGSPISNGNAYFFSNQFGTNYGNVSDQLGFDADFSYGVNIPAPASVALLGLGGLVATRRRR</sequence>
<keyword evidence="1" id="KW-0812">Transmembrane</keyword>
<accession>A0A3B1E8T4</accession>
<dbReference type="InterPro" id="IPR013424">
    <property type="entry name" value="Ice-binding_C"/>
</dbReference>
<evidence type="ECO:0000256" key="1">
    <source>
        <dbReference type="SAM" id="Phobius"/>
    </source>
</evidence>